<dbReference type="InterPro" id="IPR012340">
    <property type="entry name" value="NA-bd_OB-fold"/>
</dbReference>
<dbReference type="GO" id="GO:0006310">
    <property type="term" value="P:DNA recombination"/>
    <property type="evidence" value="ECO:0007669"/>
    <property type="project" value="InterPro"/>
</dbReference>
<evidence type="ECO:0000313" key="8">
    <source>
        <dbReference type="Proteomes" id="UP000240542"/>
    </source>
</evidence>
<evidence type="ECO:0000256" key="1">
    <source>
        <dbReference type="ARBA" id="ARBA00007572"/>
    </source>
</evidence>
<dbReference type="SUPFAM" id="SSF50249">
    <property type="entry name" value="Nucleic acid-binding proteins"/>
    <property type="match status" value="1"/>
</dbReference>
<comment type="caution">
    <text evidence="7">The sequence shown here is derived from an EMBL/GenBank/DDBJ whole genome shotgun (WGS) entry which is preliminary data.</text>
</comment>
<feature type="region of interest" description="Disordered" evidence="5">
    <location>
        <begin position="321"/>
        <end position="342"/>
    </location>
</feature>
<dbReference type="PANTHER" id="PTHR45674">
    <property type="entry name" value="DNA LIGASE 1/3 FAMILY MEMBER"/>
    <property type="match status" value="1"/>
</dbReference>
<keyword evidence="3" id="KW-0436">Ligase</keyword>
<dbReference type="InterPro" id="IPR050191">
    <property type="entry name" value="ATP-dep_DNA_ligase"/>
</dbReference>
<comment type="catalytic activity">
    <reaction evidence="4">
        <text>ATP + (deoxyribonucleotide)n-3'-hydroxyl + 5'-phospho-(deoxyribonucleotide)m = (deoxyribonucleotide)n+m + AMP + diphosphate.</text>
        <dbReference type="EC" id="6.5.1.1"/>
    </reaction>
</comment>
<dbReference type="PROSITE" id="PS50160">
    <property type="entry name" value="DNA_LIGASE_A3"/>
    <property type="match status" value="1"/>
</dbReference>
<evidence type="ECO:0000259" key="6">
    <source>
        <dbReference type="PROSITE" id="PS50160"/>
    </source>
</evidence>
<dbReference type="Proteomes" id="UP000240542">
    <property type="component" value="Unassembled WGS sequence"/>
</dbReference>
<dbReference type="InterPro" id="IPR016059">
    <property type="entry name" value="DNA_ligase_ATP-dep_CS"/>
</dbReference>
<dbReference type="GO" id="GO:0003910">
    <property type="term" value="F:DNA ligase (ATP) activity"/>
    <property type="evidence" value="ECO:0007669"/>
    <property type="project" value="UniProtKB-EC"/>
</dbReference>
<evidence type="ECO:0000256" key="2">
    <source>
        <dbReference type="ARBA" id="ARBA00012727"/>
    </source>
</evidence>
<dbReference type="InterPro" id="IPR014146">
    <property type="entry name" value="LigD_ligase_dom"/>
</dbReference>
<dbReference type="PROSITE" id="PS00697">
    <property type="entry name" value="DNA_LIGASE_A1"/>
    <property type="match status" value="1"/>
</dbReference>
<dbReference type="GO" id="GO:0005524">
    <property type="term" value="F:ATP binding"/>
    <property type="evidence" value="ECO:0007669"/>
    <property type="project" value="InterPro"/>
</dbReference>
<dbReference type="CDD" id="cd07906">
    <property type="entry name" value="Adenylation_DNA_ligase_LigD_LigC"/>
    <property type="match status" value="1"/>
</dbReference>
<dbReference type="InterPro" id="IPR012310">
    <property type="entry name" value="DNA_ligase_ATP-dep_cent"/>
</dbReference>
<reference evidence="7 8" key="1">
    <citation type="submission" date="2018-03" db="EMBL/GenBank/DDBJ databases">
        <title>Genomic Encyclopedia of Archaeal and Bacterial Type Strains, Phase II (KMG-II): from individual species to whole genera.</title>
        <authorList>
            <person name="Goeker M."/>
        </authorList>
    </citation>
    <scope>NUCLEOTIDE SEQUENCE [LARGE SCALE GENOMIC DNA]</scope>
    <source>
        <strain evidence="7 8">DSM 45312</strain>
    </source>
</reference>
<dbReference type="CDD" id="cd07971">
    <property type="entry name" value="OBF_DNA_ligase_LigD"/>
    <property type="match status" value="1"/>
</dbReference>
<evidence type="ECO:0000256" key="4">
    <source>
        <dbReference type="ARBA" id="ARBA00034003"/>
    </source>
</evidence>
<proteinExistence type="inferred from homology"/>
<accession>A0A2P8DTR5</accession>
<dbReference type="AlphaFoldDB" id="A0A2P8DTR5"/>
<dbReference type="SUPFAM" id="SSF56091">
    <property type="entry name" value="DNA ligase/mRNA capping enzyme, catalytic domain"/>
    <property type="match status" value="1"/>
</dbReference>
<dbReference type="Gene3D" id="3.30.470.30">
    <property type="entry name" value="DNA ligase/mRNA capping enzyme"/>
    <property type="match status" value="1"/>
</dbReference>
<dbReference type="PANTHER" id="PTHR45674:SF4">
    <property type="entry name" value="DNA LIGASE 1"/>
    <property type="match status" value="1"/>
</dbReference>
<feature type="compositionally biased region" description="Basic and acidic residues" evidence="5">
    <location>
        <begin position="321"/>
        <end position="334"/>
    </location>
</feature>
<evidence type="ECO:0000313" key="7">
    <source>
        <dbReference type="EMBL" id="PSL00593.1"/>
    </source>
</evidence>
<comment type="similarity">
    <text evidence="1">Belongs to the ATP-dependent DNA ligase family.</text>
</comment>
<evidence type="ECO:0000256" key="3">
    <source>
        <dbReference type="ARBA" id="ARBA00022598"/>
    </source>
</evidence>
<dbReference type="Gene3D" id="3.30.1490.70">
    <property type="match status" value="1"/>
</dbReference>
<keyword evidence="8" id="KW-1185">Reference proteome</keyword>
<dbReference type="InterPro" id="IPR012309">
    <property type="entry name" value="DNA_ligase_ATP-dep_C"/>
</dbReference>
<dbReference type="OrthoDB" id="9770771at2"/>
<dbReference type="EC" id="6.5.1.1" evidence="2"/>
<evidence type="ECO:0000256" key="5">
    <source>
        <dbReference type="SAM" id="MobiDB-lite"/>
    </source>
</evidence>
<dbReference type="Gene3D" id="2.40.50.140">
    <property type="entry name" value="Nucleic acid-binding proteins"/>
    <property type="match status" value="1"/>
</dbReference>
<feature type="domain" description="ATP-dependent DNA ligase family profile" evidence="6">
    <location>
        <begin position="122"/>
        <end position="212"/>
    </location>
</feature>
<organism evidence="7 8">
    <name type="scientific">Murinocardiopsis flavida</name>
    <dbReference type="NCBI Taxonomy" id="645275"/>
    <lineage>
        <taxon>Bacteria</taxon>
        <taxon>Bacillati</taxon>
        <taxon>Actinomycetota</taxon>
        <taxon>Actinomycetes</taxon>
        <taxon>Streptosporangiales</taxon>
        <taxon>Nocardiopsidaceae</taxon>
        <taxon>Murinocardiopsis</taxon>
    </lineage>
</organism>
<protein>
    <recommendedName>
        <fullName evidence="2">DNA ligase (ATP)</fullName>
        <ecNumber evidence="2">6.5.1.1</ecNumber>
    </recommendedName>
</protein>
<dbReference type="NCBIfam" id="TIGR02779">
    <property type="entry name" value="NHEJ_ligase_lig"/>
    <property type="match status" value="1"/>
</dbReference>
<dbReference type="Pfam" id="PF01068">
    <property type="entry name" value="DNA_ligase_A_M"/>
    <property type="match status" value="1"/>
</dbReference>
<dbReference type="Pfam" id="PF04679">
    <property type="entry name" value="DNA_ligase_A_C"/>
    <property type="match status" value="1"/>
</dbReference>
<name>A0A2P8DTR5_9ACTN</name>
<dbReference type="RefSeq" id="WP_106581223.1">
    <property type="nucleotide sequence ID" value="NZ_PYGA01000001.1"/>
</dbReference>
<dbReference type="GO" id="GO:0006281">
    <property type="term" value="P:DNA repair"/>
    <property type="evidence" value="ECO:0007669"/>
    <property type="project" value="InterPro"/>
</dbReference>
<gene>
    <name evidence="7" type="ORF">CLV63_10167</name>
</gene>
<dbReference type="EMBL" id="PYGA01000001">
    <property type="protein sequence ID" value="PSL00593.1"/>
    <property type="molecule type" value="Genomic_DNA"/>
</dbReference>
<sequence length="342" mass="37778">MGDPLALVPERQRGLLRPAAVPDRPQAMTATLTTSYFSDPRWLYERKLDGQRVLAVRAGGAARLVSRTGRDLTATYPELAEAVAARGAADLAADGEVVAFEGGRTSFARLQQRIGLTSARRARASGVAVYYYLFDLTYLDGYDLTRLPLRTRKSLLRVALDWGTPLRYTQHRNADGEAYFATACERGWEGVIAKRGDSGYRAKRSHDWLKFKCVTGQELVIGGFTPPRGARTGFGALLVGYYDAGRLRYAGKVGTGFDDRTLRRLRAGLDAIARATSPFDTEVGEREAHWVRPELVAEVGFTEWTVDGKLRHPRFQGLRDDKAAHDVVREDPRPGTDSSGGR</sequence>